<proteinExistence type="predicted"/>
<dbReference type="OrthoDB" id="135517at2157"/>
<sequence>MRHAKLFLALMVVAAALLAGCSSQQSQVFKTISPDEAYKLIQENANNPDFVIIDIRTPQEYKAGHIPKAINIDYYSPTFKEELNKLDKSKTYLIYCRTGHRTGNTMPIMKELGFQKVYEIRGGITAWASKGYPVVK</sequence>
<dbReference type="SMART" id="SM00450">
    <property type="entry name" value="RHOD"/>
    <property type="match status" value="1"/>
</dbReference>
<dbReference type="Gene3D" id="3.40.250.10">
    <property type="entry name" value="Rhodanese-like domain"/>
    <property type="match status" value="1"/>
</dbReference>
<dbReference type="PANTHER" id="PTHR43031:SF1">
    <property type="entry name" value="PYRIDINE NUCLEOTIDE-DISULPHIDE OXIDOREDUCTASE"/>
    <property type="match status" value="1"/>
</dbReference>
<evidence type="ECO:0000259" key="1">
    <source>
        <dbReference type="PROSITE" id="PS50206"/>
    </source>
</evidence>
<name>A0A0F7ICT2_9EURY</name>
<organism evidence="2 3">
    <name type="scientific">Geoglobus ahangari</name>
    <dbReference type="NCBI Taxonomy" id="113653"/>
    <lineage>
        <taxon>Archaea</taxon>
        <taxon>Methanobacteriati</taxon>
        <taxon>Methanobacteriota</taxon>
        <taxon>Archaeoglobi</taxon>
        <taxon>Archaeoglobales</taxon>
        <taxon>Archaeoglobaceae</taxon>
        <taxon>Geoglobus</taxon>
    </lineage>
</organism>
<dbReference type="InterPro" id="IPR036873">
    <property type="entry name" value="Rhodanese-like_dom_sf"/>
</dbReference>
<dbReference type="PROSITE" id="PS51257">
    <property type="entry name" value="PROKAR_LIPOPROTEIN"/>
    <property type="match status" value="1"/>
</dbReference>
<reference evidence="2 3" key="1">
    <citation type="submission" date="2015-04" db="EMBL/GenBank/DDBJ databases">
        <title>The complete genome sequence of the hyperthermophilic, obligate iron-reducing archaeon Geoglobus ahangari strain 234T.</title>
        <authorList>
            <person name="Manzella M.P."/>
            <person name="Holmes D.E."/>
            <person name="Rocheleau J.M."/>
            <person name="Chung A."/>
            <person name="Reguera G."/>
            <person name="Kashefi K."/>
        </authorList>
    </citation>
    <scope>NUCLEOTIDE SEQUENCE [LARGE SCALE GENOMIC DNA]</scope>
    <source>
        <strain evidence="2 3">234</strain>
    </source>
</reference>
<gene>
    <name evidence="2" type="ORF">GAH_02053</name>
</gene>
<feature type="domain" description="Rhodanese" evidence="1">
    <location>
        <begin position="46"/>
        <end position="136"/>
    </location>
</feature>
<dbReference type="PANTHER" id="PTHR43031">
    <property type="entry name" value="FAD-DEPENDENT OXIDOREDUCTASE"/>
    <property type="match status" value="1"/>
</dbReference>
<dbReference type="SUPFAM" id="SSF52821">
    <property type="entry name" value="Rhodanese/Cell cycle control phosphatase"/>
    <property type="match status" value="1"/>
</dbReference>
<dbReference type="KEGG" id="gah:GAH_02053"/>
<keyword evidence="2" id="KW-0808">Transferase</keyword>
<dbReference type="GO" id="GO:0016740">
    <property type="term" value="F:transferase activity"/>
    <property type="evidence" value="ECO:0007669"/>
    <property type="project" value="UniProtKB-KW"/>
</dbReference>
<dbReference type="InterPro" id="IPR001763">
    <property type="entry name" value="Rhodanese-like_dom"/>
</dbReference>
<dbReference type="CDD" id="cd00158">
    <property type="entry name" value="RHOD"/>
    <property type="match status" value="1"/>
</dbReference>
<dbReference type="InParanoid" id="A0A0F7ICT2"/>
<dbReference type="Proteomes" id="UP000034723">
    <property type="component" value="Chromosome"/>
</dbReference>
<dbReference type="HOGENOM" id="CLU_089574_1_6_2"/>
<dbReference type="InterPro" id="IPR050229">
    <property type="entry name" value="GlpE_sulfurtransferase"/>
</dbReference>
<dbReference type="EMBL" id="CP011267">
    <property type="protein sequence ID" value="AKG90678.1"/>
    <property type="molecule type" value="Genomic_DNA"/>
</dbReference>
<dbReference type="RefSeq" id="WP_048096557.1">
    <property type="nucleotide sequence ID" value="NZ_CP011267.1"/>
</dbReference>
<evidence type="ECO:0000313" key="2">
    <source>
        <dbReference type="EMBL" id="AKG90678.1"/>
    </source>
</evidence>
<dbReference type="AlphaFoldDB" id="A0A0F7ICT2"/>
<protein>
    <submittedName>
        <fullName evidence="2">Rhodanese-related sulfurtransferase</fullName>
    </submittedName>
</protein>
<dbReference type="GeneID" id="24804616"/>
<dbReference type="PROSITE" id="PS50206">
    <property type="entry name" value="RHODANESE_3"/>
    <property type="match status" value="1"/>
</dbReference>
<accession>A0A0F7ICT2</accession>
<dbReference type="Pfam" id="PF00581">
    <property type="entry name" value="Rhodanese"/>
    <property type="match status" value="1"/>
</dbReference>
<evidence type="ECO:0000313" key="3">
    <source>
        <dbReference type="Proteomes" id="UP000034723"/>
    </source>
</evidence>
<keyword evidence="3" id="KW-1185">Reference proteome</keyword>
<dbReference type="STRING" id="113653.GAH_02053"/>